<sequence length="30" mass="3319">MQSWSSKDFTADRAWGALDIANFSGSTVRL</sequence>
<feature type="non-terminal residue" evidence="1">
    <location>
        <position position="30"/>
    </location>
</feature>
<accession>A0A483JK53</accession>
<dbReference type="AlphaFoldDB" id="A0A483JK53"/>
<reference evidence="1" key="1">
    <citation type="submission" date="2019-01" db="EMBL/GenBank/DDBJ databases">
        <authorList>
            <person name="Lista F."/>
            <person name="Anselmo A."/>
        </authorList>
    </citation>
    <scope>NUCLEOTIDE SEQUENCE</scope>
    <source>
        <strain evidence="1">12S</strain>
        <strain evidence="2">6S</strain>
    </source>
</reference>
<dbReference type="EMBL" id="SDCQ01000030">
    <property type="protein sequence ID" value="TCX84865.1"/>
    <property type="molecule type" value="Genomic_DNA"/>
</dbReference>
<protein>
    <submittedName>
        <fullName evidence="1">Cupin</fullName>
    </submittedName>
</protein>
<dbReference type="EMBL" id="SDCK01000037">
    <property type="protein sequence ID" value="TCX46750.1"/>
    <property type="molecule type" value="Genomic_DNA"/>
</dbReference>
<evidence type="ECO:0000313" key="1">
    <source>
        <dbReference type="EMBL" id="TCX46750.1"/>
    </source>
</evidence>
<organism evidence="1">
    <name type="scientific">Klebsiella pneumoniae</name>
    <dbReference type="NCBI Taxonomy" id="573"/>
    <lineage>
        <taxon>Bacteria</taxon>
        <taxon>Pseudomonadati</taxon>
        <taxon>Pseudomonadota</taxon>
        <taxon>Gammaproteobacteria</taxon>
        <taxon>Enterobacterales</taxon>
        <taxon>Enterobacteriaceae</taxon>
        <taxon>Klebsiella/Raoultella group</taxon>
        <taxon>Klebsiella</taxon>
        <taxon>Klebsiella pneumoniae complex</taxon>
    </lineage>
</organism>
<name>A0A483JK53_KLEPN</name>
<proteinExistence type="predicted"/>
<gene>
    <name evidence="1" type="ORF">ETE72_24375</name>
    <name evidence="2" type="ORF">ETE87_22985</name>
</gene>
<comment type="caution">
    <text evidence="1">The sequence shown here is derived from an EMBL/GenBank/DDBJ whole genome shotgun (WGS) entry which is preliminary data.</text>
</comment>
<evidence type="ECO:0000313" key="2">
    <source>
        <dbReference type="EMBL" id="TCX84865.1"/>
    </source>
</evidence>